<dbReference type="OrthoDB" id="9803036at2"/>
<dbReference type="CDD" id="cd04645">
    <property type="entry name" value="LbH_gamma_CA_like"/>
    <property type="match status" value="1"/>
</dbReference>
<dbReference type="PANTHER" id="PTHR13061:SF29">
    <property type="entry name" value="GAMMA CARBONIC ANHYDRASE-LIKE 1, MITOCHONDRIAL-RELATED"/>
    <property type="match status" value="1"/>
</dbReference>
<reference evidence="1 2" key="2">
    <citation type="journal article" date="2010" name="J. Bacteriol.">
        <title>Complete genome sequence of Beijerinckia indica subsp. indica.</title>
        <authorList>
            <person name="Tamas I."/>
            <person name="Dedysh S.N."/>
            <person name="Liesack W."/>
            <person name="Stott M.B."/>
            <person name="Alam M."/>
            <person name="Murrell J.C."/>
            <person name="Dunfield P.F."/>
        </authorList>
    </citation>
    <scope>NUCLEOTIDE SEQUENCE [LARGE SCALE GENOMIC DNA]</scope>
    <source>
        <strain evidence="2">ATCC 9039 / DSM 1715 / NCIMB 8712</strain>
    </source>
</reference>
<dbReference type="Pfam" id="PF00132">
    <property type="entry name" value="Hexapep"/>
    <property type="match status" value="1"/>
</dbReference>
<keyword evidence="2" id="KW-1185">Reference proteome</keyword>
<dbReference type="InterPro" id="IPR047324">
    <property type="entry name" value="LbH_gamma_CA-like"/>
</dbReference>
<dbReference type="AlphaFoldDB" id="B2IFX8"/>
<reference evidence="2" key="1">
    <citation type="submission" date="2008-03" db="EMBL/GenBank/DDBJ databases">
        <title>Complete sequence of chromosome of Beijerinckia indica subsp. indica ATCC 9039.</title>
        <authorList>
            <consortium name="US DOE Joint Genome Institute"/>
            <person name="Copeland A."/>
            <person name="Lucas S."/>
            <person name="Lapidus A."/>
            <person name="Glavina del Rio T."/>
            <person name="Dalin E."/>
            <person name="Tice H."/>
            <person name="Bruce D."/>
            <person name="Goodwin L."/>
            <person name="Pitluck S."/>
            <person name="LaButti K."/>
            <person name="Schmutz J."/>
            <person name="Larimer F."/>
            <person name="Land M."/>
            <person name="Hauser L."/>
            <person name="Kyrpides N."/>
            <person name="Mikhailova N."/>
            <person name="Dunfield P.F."/>
            <person name="Dedysh S.N."/>
            <person name="Liesack W."/>
            <person name="Saw J.H."/>
            <person name="Alam M."/>
            <person name="Chen Y."/>
            <person name="Murrell J.C."/>
            <person name="Richardson P."/>
        </authorList>
    </citation>
    <scope>NUCLEOTIDE SEQUENCE [LARGE SCALE GENOMIC DNA]</scope>
    <source>
        <strain evidence="2">ATCC 9039 / DSM 1715 / NCIMB 8712</strain>
    </source>
</reference>
<dbReference type="eggNOG" id="COG0663">
    <property type="taxonomic scope" value="Bacteria"/>
</dbReference>
<sequence length="173" mass="18420">MLYRLDDHQPRIDATCFIAPNATLIGQVHVDAEASIWFGTVLRGDTEALHIGRGSNVQDNSVLHADPGFPLILEEDVTIGHLAIVHGCFVGAGSLIGMGATVMNGAKIGAQCLIGAGSLITEGKEIPPRSIVRGAPGKVVGEVSEQHLANIARTAKTYRERAQRYRLHLQPVG</sequence>
<proteinExistence type="predicted"/>
<dbReference type="InterPro" id="IPR011004">
    <property type="entry name" value="Trimer_LpxA-like_sf"/>
</dbReference>
<organism evidence="1 2">
    <name type="scientific">Beijerinckia indica subsp. indica (strain ATCC 9039 / DSM 1715 / NCIMB 8712)</name>
    <dbReference type="NCBI Taxonomy" id="395963"/>
    <lineage>
        <taxon>Bacteria</taxon>
        <taxon>Pseudomonadati</taxon>
        <taxon>Pseudomonadota</taxon>
        <taxon>Alphaproteobacteria</taxon>
        <taxon>Hyphomicrobiales</taxon>
        <taxon>Beijerinckiaceae</taxon>
        <taxon>Beijerinckia</taxon>
    </lineage>
</organism>
<protein>
    <recommendedName>
        <fullName evidence="3">Transferase hexapeptide repeat containing protein</fullName>
    </recommendedName>
</protein>
<dbReference type="EMBL" id="CP001016">
    <property type="protein sequence ID" value="ACB95717.1"/>
    <property type="molecule type" value="Genomic_DNA"/>
</dbReference>
<dbReference type="STRING" id="395963.Bind_2096"/>
<gene>
    <name evidence="1" type="ordered locus">Bind_2096</name>
</gene>
<evidence type="ECO:0008006" key="3">
    <source>
        <dbReference type="Google" id="ProtNLM"/>
    </source>
</evidence>
<dbReference type="SUPFAM" id="SSF51161">
    <property type="entry name" value="Trimeric LpxA-like enzymes"/>
    <property type="match status" value="1"/>
</dbReference>
<name>B2IFX8_BEII9</name>
<dbReference type="KEGG" id="bid:Bind_2096"/>
<evidence type="ECO:0000313" key="2">
    <source>
        <dbReference type="Proteomes" id="UP000001695"/>
    </source>
</evidence>
<dbReference type="HOGENOM" id="CLU_064827_4_1_5"/>
<dbReference type="InterPro" id="IPR050484">
    <property type="entry name" value="Transf_Hexapept/Carb_Anhydrase"/>
</dbReference>
<dbReference type="PANTHER" id="PTHR13061">
    <property type="entry name" value="DYNACTIN SUBUNIT P25"/>
    <property type="match status" value="1"/>
</dbReference>
<dbReference type="Proteomes" id="UP000001695">
    <property type="component" value="Chromosome"/>
</dbReference>
<dbReference type="InterPro" id="IPR001451">
    <property type="entry name" value="Hexapep"/>
</dbReference>
<dbReference type="Gene3D" id="2.160.10.10">
    <property type="entry name" value="Hexapeptide repeat proteins"/>
    <property type="match status" value="1"/>
</dbReference>
<accession>B2IFX8</accession>
<evidence type="ECO:0000313" key="1">
    <source>
        <dbReference type="EMBL" id="ACB95717.1"/>
    </source>
</evidence>
<dbReference type="RefSeq" id="WP_012385073.1">
    <property type="nucleotide sequence ID" value="NC_010581.1"/>
</dbReference>